<dbReference type="GO" id="GO:0005886">
    <property type="term" value="C:plasma membrane"/>
    <property type="evidence" value="ECO:0007669"/>
    <property type="project" value="UniProtKB-SubCell"/>
</dbReference>
<dbReference type="GO" id="GO:0015204">
    <property type="term" value="F:urea transmembrane transporter activity"/>
    <property type="evidence" value="ECO:0007669"/>
    <property type="project" value="InterPro"/>
</dbReference>
<feature type="transmembrane region" description="Helical" evidence="7">
    <location>
        <begin position="30"/>
        <end position="59"/>
    </location>
</feature>
<dbReference type="PIRSF" id="PIRSF016502">
    <property type="entry name" value="Urea_transporter"/>
    <property type="match status" value="1"/>
</dbReference>
<dbReference type="Gene3D" id="1.10.3430.10">
    <property type="entry name" value="Ammonium transporter AmtB like domains"/>
    <property type="match status" value="1"/>
</dbReference>
<dbReference type="InterPro" id="IPR029020">
    <property type="entry name" value="Ammonium/urea_transptr"/>
</dbReference>
<feature type="transmembrane region" description="Helical" evidence="7">
    <location>
        <begin position="264"/>
        <end position="281"/>
    </location>
</feature>
<protein>
    <submittedName>
        <fullName evidence="8">Urea transporter</fullName>
    </submittedName>
</protein>
<dbReference type="PANTHER" id="PTHR10464">
    <property type="entry name" value="UREA TRANSPORTER"/>
    <property type="match status" value="1"/>
</dbReference>
<comment type="caution">
    <text evidence="8">The sequence shown here is derived from an EMBL/GenBank/DDBJ whole genome shotgun (WGS) entry which is preliminary data.</text>
</comment>
<evidence type="ECO:0000256" key="1">
    <source>
        <dbReference type="ARBA" id="ARBA00004651"/>
    </source>
</evidence>
<organism evidence="8">
    <name type="scientific">gut metagenome</name>
    <dbReference type="NCBI Taxonomy" id="749906"/>
    <lineage>
        <taxon>unclassified sequences</taxon>
        <taxon>metagenomes</taxon>
        <taxon>organismal metagenomes</taxon>
    </lineage>
</organism>
<proteinExistence type="inferred from homology"/>
<keyword evidence="3" id="KW-1003">Cell membrane</keyword>
<accession>J9GSU2</accession>
<evidence type="ECO:0000256" key="3">
    <source>
        <dbReference type="ARBA" id="ARBA00022475"/>
    </source>
</evidence>
<keyword evidence="4 7" id="KW-0812">Transmembrane</keyword>
<reference evidence="8" key="1">
    <citation type="journal article" date="2012" name="PLoS ONE">
        <title>Gene sets for utilization of primary and secondary nutrition supplies in the distal gut of endangered iberian lynx.</title>
        <authorList>
            <person name="Alcaide M."/>
            <person name="Messina E."/>
            <person name="Richter M."/>
            <person name="Bargiela R."/>
            <person name="Peplies J."/>
            <person name="Huws S.A."/>
            <person name="Newbold C.J."/>
            <person name="Golyshin P.N."/>
            <person name="Simon M.A."/>
            <person name="Lopez G."/>
            <person name="Yakimov M.M."/>
            <person name="Ferrer M."/>
        </authorList>
    </citation>
    <scope>NUCLEOTIDE SEQUENCE</scope>
</reference>
<feature type="transmembrane region" description="Helical" evidence="7">
    <location>
        <begin position="215"/>
        <end position="234"/>
    </location>
</feature>
<gene>
    <name evidence="8" type="ORF">EVA_08535</name>
</gene>
<evidence type="ECO:0000256" key="6">
    <source>
        <dbReference type="ARBA" id="ARBA00023136"/>
    </source>
</evidence>
<feature type="transmembrane region" description="Helical" evidence="7">
    <location>
        <begin position="120"/>
        <end position="140"/>
    </location>
</feature>
<evidence type="ECO:0000256" key="2">
    <source>
        <dbReference type="ARBA" id="ARBA00005914"/>
    </source>
</evidence>
<sequence>MTIKTIYNLLNVVGRGIGQVMFQDNALSGLLMLIGVGMGHGPLALWALGGNLVGTLTAYLGGCNRTDIRHGLYGFNGTLVGIAAGIWMPFTPLAVLLMALAAALSTGIAAAFNRQHQLPALTAPFILATWILLGVCTLAWPHCLQPAASAASAGQGVNALQALLTGIGQVMFQGHVGSGLCLLAGILLHSRLGAGYALLGALLPLPLAMELEVDASLVNLGLMGYNGVLCAMALGGRSLRSLALACGAAMLSVMLQLLGMKCGIPTLTAPFVLSVWIMSRFK</sequence>
<evidence type="ECO:0000313" key="8">
    <source>
        <dbReference type="EMBL" id="EJX03355.1"/>
    </source>
</evidence>
<evidence type="ECO:0000256" key="5">
    <source>
        <dbReference type="ARBA" id="ARBA00022989"/>
    </source>
</evidence>
<keyword evidence="5 7" id="KW-1133">Transmembrane helix</keyword>
<feature type="transmembrane region" description="Helical" evidence="7">
    <location>
        <begin position="192"/>
        <end position="209"/>
    </location>
</feature>
<dbReference type="InterPro" id="IPR004937">
    <property type="entry name" value="Urea_transporter"/>
</dbReference>
<dbReference type="EMBL" id="AMCI01002200">
    <property type="protein sequence ID" value="EJX03355.1"/>
    <property type="molecule type" value="Genomic_DNA"/>
</dbReference>
<name>J9GSU2_9ZZZZ</name>
<comment type="similarity">
    <text evidence="2">Belongs to the urea transporter family.</text>
</comment>
<keyword evidence="6 7" id="KW-0472">Membrane</keyword>
<dbReference type="AlphaFoldDB" id="J9GSU2"/>
<dbReference type="PANTHER" id="PTHR10464:SF4">
    <property type="entry name" value="UREA TRANSPORTER"/>
    <property type="match status" value="1"/>
</dbReference>
<evidence type="ECO:0000256" key="4">
    <source>
        <dbReference type="ARBA" id="ARBA00022692"/>
    </source>
</evidence>
<evidence type="ECO:0000256" key="7">
    <source>
        <dbReference type="SAM" id="Phobius"/>
    </source>
</evidence>
<comment type="subcellular location">
    <subcellularLocation>
        <location evidence="1">Cell membrane</location>
        <topology evidence="1">Multi-pass membrane protein</topology>
    </subcellularLocation>
</comment>
<feature type="transmembrane region" description="Helical" evidence="7">
    <location>
        <begin position="94"/>
        <end position="113"/>
    </location>
</feature>
<dbReference type="Pfam" id="PF03253">
    <property type="entry name" value="UT"/>
    <property type="match status" value="1"/>
</dbReference>